<feature type="region of interest" description="Disordered" evidence="4">
    <location>
        <begin position="111"/>
        <end position="153"/>
    </location>
</feature>
<evidence type="ECO:0000313" key="6">
    <source>
        <dbReference type="WBParaSite" id="nRc.2.0.1.t39583-RA"/>
    </source>
</evidence>
<protein>
    <submittedName>
        <fullName evidence="6">Uncharacterized protein</fullName>
    </submittedName>
</protein>
<organism evidence="5 6">
    <name type="scientific">Romanomermis culicivorax</name>
    <name type="common">Nematode worm</name>
    <dbReference type="NCBI Taxonomy" id="13658"/>
    <lineage>
        <taxon>Eukaryota</taxon>
        <taxon>Metazoa</taxon>
        <taxon>Ecdysozoa</taxon>
        <taxon>Nematoda</taxon>
        <taxon>Enoplea</taxon>
        <taxon>Dorylaimia</taxon>
        <taxon>Mermithida</taxon>
        <taxon>Mermithoidea</taxon>
        <taxon>Mermithidae</taxon>
        <taxon>Romanomermis</taxon>
    </lineage>
</organism>
<evidence type="ECO:0000256" key="1">
    <source>
        <dbReference type="ARBA" id="ARBA00005560"/>
    </source>
</evidence>
<accession>A0A915KPC5</accession>
<dbReference type="WBParaSite" id="nRc.2.0.1.t39583-RA">
    <property type="protein sequence ID" value="nRc.2.0.1.t39583-RA"/>
    <property type="gene ID" value="nRc.2.0.1.g39583"/>
</dbReference>
<dbReference type="PANTHER" id="PTHR10773:SF19">
    <property type="match status" value="1"/>
</dbReference>
<keyword evidence="3" id="KW-0804">Transcription</keyword>
<dbReference type="GO" id="GO:0003677">
    <property type="term" value="F:DNA binding"/>
    <property type="evidence" value="ECO:0007669"/>
    <property type="project" value="UniProtKB-KW"/>
</dbReference>
<feature type="compositionally biased region" description="Basic and acidic residues" evidence="4">
    <location>
        <begin position="138"/>
        <end position="148"/>
    </location>
</feature>
<evidence type="ECO:0000256" key="4">
    <source>
        <dbReference type="SAM" id="MobiDB-lite"/>
    </source>
</evidence>
<keyword evidence="5" id="KW-1185">Reference proteome</keyword>
<sequence>LSQSVFPKQKWKETVKKQKQETSSLEIFNINATCTCNYKFPVLSIKLDNPKATLILFTSGKLVCTGAKAEKDVQEALSKCQLIIINLWPEAKFVLNPKMAEEAIECIGELSATDESTDESDSQPGKRKFGDPPCSLPIEKHSRPKPTEGELGGNYVQSADSDTDKEIDHGKVTKEDVVSSSKCWRCSNVAKHKRTQITKKQASGQSFVDERGTGKGSHQVRECQCNHSGVQSFSFKPIAKAHENKTETNQYSAIDKRGKHPSHNKLKDNLRQAIIDHISSSPCIESHYTHKNTQKKYLGSDLNITKMYELYKE</sequence>
<proteinExistence type="inferred from homology"/>
<evidence type="ECO:0000313" key="5">
    <source>
        <dbReference type="Proteomes" id="UP000887565"/>
    </source>
</evidence>
<dbReference type="Pfam" id="PF00352">
    <property type="entry name" value="TBP"/>
    <property type="match status" value="1"/>
</dbReference>
<evidence type="ECO:0000256" key="3">
    <source>
        <dbReference type="ARBA" id="ARBA00023163"/>
    </source>
</evidence>
<dbReference type="AlphaFoldDB" id="A0A915KPC5"/>
<dbReference type="Gene3D" id="3.30.310.10">
    <property type="entry name" value="TATA-Binding Protein"/>
    <property type="match status" value="1"/>
</dbReference>
<dbReference type="SUPFAM" id="SSF55945">
    <property type="entry name" value="TATA-box binding protein-like"/>
    <property type="match status" value="1"/>
</dbReference>
<dbReference type="PANTHER" id="PTHR10773">
    <property type="entry name" value="DNA-DIRECTED RNA POLYMERASES I, II, AND III SUBUNIT RPABC2"/>
    <property type="match status" value="1"/>
</dbReference>
<name>A0A915KPC5_ROMCU</name>
<feature type="region of interest" description="Disordered" evidence="4">
    <location>
        <begin position="197"/>
        <end position="219"/>
    </location>
</feature>
<keyword evidence="2" id="KW-0238">DNA-binding</keyword>
<dbReference type="Proteomes" id="UP000887565">
    <property type="component" value="Unplaced"/>
</dbReference>
<dbReference type="GO" id="GO:0006352">
    <property type="term" value="P:DNA-templated transcription initiation"/>
    <property type="evidence" value="ECO:0007669"/>
    <property type="project" value="InterPro"/>
</dbReference>
<dbReference type="InterPro" id="IPR000814">
    <property type="entry name" value="TBP"/>
</dbReference>
<comment type="similarity">
    <text evidence="1">Belongs to the TBP family.</text>
</comment>
<evidence type="ECO:0000256" key="2">
    <source>
        <dbReference type="ARBA" id="ARBA00023125"/>
    </source>
</evidence>
<dbReference type="InterPro" id="IPR012295">
    <property type="entry name" value="TBP_dom_sf"/>
</dbReference>
<reference evidence="6" key="1">
    <citation type="submission" date="2022-11" db="UniProtKB">
        <authorList>
            <consortium name="WormBaseParasite"/>
        </authorList>
    </citation>
    <scope>IDENTIFICATION</scope>
</reference>